<dbReference type="EMBL" id="KN824367">
    <property type="protein sequence ID" value="KIM21962.1"/>
    <property type="molecule type" value="Genomic_DNA"/>
</dbReference>
<dbReference type="GO" id="GO:0007031">
    <property type="term" value="P:peroxisome organization"/>
    <property type="evidence" value="ECO:0007669"/>
    <property type="project" value="UniProtKB-KW"/>
</dbReference>
<comment type="subcellular location">
    <subcellularLocation>
        <location evidence="2">Peroxisome membrane</location>
    </subcellularLocation>
</comment>
<protein>
    <recommendedName>
        <fullName evidence="2">Peroxisomal membrane protein PEX16</fullName>
    </recommendedName>
</protein>
<dbReference type="OrthoDB" id="2021143at2759"/>
<evidence type="ECO:0000256" key="3">
    <source>
        <dbReference type="SAM" id="MobiDB-lite"/>
    </source>
</evidence>
<dbReference type="HOGENOM" id="CLU_036533_2_0_1"/>
<reference evidence="5" key="2">
    <citation type="submission" date="2015-01" db="EMBL/GenBank/DDBJ databases">
        <title>Evolutionary Origins and Diversification of the Mycorrhizal Mutualists.</title>
        <authorList>
            <consortium name="DOE Joint Genome Institute"/>
            <consortium name="Mycorrhizal Genomics Consortium"/>
            <person name="Kohler A."/>
            <person name="Kuo A."/>
            <person name="Nagy L.G."/>
            <person name="Floudas D."/>
            <person name="Copeland A."/>
            <person name="Barry K.W."/>
            <person name="Cichocki N."/>
            <person name="Veneault-Fourrey C."/>
            <person name="LaButti K."/>
            <person name="Lindquist E.A."/>
            <person name="Lipzen A."/>
            <person name="Lundell T."/>
            <person name="Morin E."/>
            <person name="Murat C."/>
            <person name="Riley R."/>
            <person name="Ohm R."/>
            <person name="Sun H."/>
            <person name="Tunlid A."/>
            <person name="Henrissat B."/>
            <person name="Grigoriev I.V."/>
            <person name="Hibbett D.S."/>
            <person name="Martin F."/>
        </authorList>
    </citation>
    <scope>NUCLEOTIDE SEQUENCE [LARGE SCALE GENOMIC DNA]</scope>
    <source>
        <strain evidence="5">MAFF 305830</strain>
    </source>
</reference>
<dbReference type="InterPro" id="IPR013919">
    <property type="entry name" value="Pex16"/>
</dbReference>
<dbReference type="PANTHER" id="PTHR13299:SF0">
    <property type="entry name" value="PEROXISOMAL MEMBRANE PROTEIN PEX16"/>
    <property type="match status" value="1"/>
</dbReference>
<evidence type="ECO:0000256" key="2">
    <source>
        <dbReference type="RuleBase" id="RU365003"/>
    </source>
</evidence>
<gene>
    <name evidence="4" type="ORF">M408DRAFT_298687</name>
</gene>
<proteinExistence type="inferred from homology"/>
<feature type="region of interest" description="Disordered" evidence="3">
    <location>
        <begin position="174"/>
        <end position="207"/>
    </location>
</feature>
<evidence type="ECO:0000256" key="1">
    <source>
        <dbReference type="ARBA" id="ARBA00009505"/>
    </source>
</evidence>
<keyword evidence="2" id="KW-0576">Peroxisome</keyword>
<name>A0A0C2WX74_SERVB</name>
<sequence length="411" mass="46431">MTSIPAKYESFLVMNASTIGTIESSLRSLTWFLPGRFKDAEIVGEALNSTLNLLSLYHDTLLARRLALVKSTNPKTVHEIIPPSTHTRYTRGWSQKDSLYKWSARGLEVLRFTQLVIEMLLKRFTGRNGRWRGIFLLELAKALFQLALLQRTKRPVLSPPIPERDVDPTALPALADAQTQSPPLKPITLPSPNEDAENTGTRPVPSHLSNNHVPFKPTGKPHPLLSSLSTAPLTRTVIEEYLLPKALTPTTVRPPTTLLHPLQNLAHLSSEIIYILRPLIYVLMLRPTNSNRALIDGKSSTSINYNVSPVLNSLRTPLAISIFLSILSRYLRRQPPASPSSFNSLERQEYARRDRELFWYLFRGEMWTGWTRPKLDNLSKSLEGKPLLGLVAGIIQGWVPLVDEYWYYTAT</sequence>
<keyword evidence="5" id="KW-1185">Reference proteome</keyword>
<keyword evidence="2" id="KW-0962">Peroxisome biogenesis</keyword>
<dbReference type="GO" id="GO:0005778">
    <property type="term" value="C:peroxisomal membrane"/>
    <property type="evidence" value="ECO:0007669"/>
    <property type="project" value="UniProtKB-SubCell"/>
</dbReference>
<dbReference type="STRING" id="933852.A0A0C2WX74"/>
<reference evidence="4 5" key="1">
    <citation type="submission" date="2014-04" db="EMBL/GenBank/DDBJ databases">
        <authorList>
            <consortium name="DOE Joint Genome Institute"/>
            <person name="Kuo A."/>
            <person name="Zuccaro A."/>
            <person name="Kohler A."/>
            <person name="Nagy L.G."/>
            <person name="Floudas D."/>
            <person name="Copeland A."/>
            <person name="Barry K.W."/>
            <person name="Cichocki N."/>
            <person name="Veneault-Fourrey C."/>
            <person name="LaButti K."/>
            <person name="Lindquist E.A."/>
            <person name="Lipzen A."/>
            <person name="Lundell T."/>
            <person name="Morin E."/>
            <person name="Murat C."/>
            <person name="Sun H."/>
            <person name="Tunlid A."/>
            <person name="Henrissat B."/>
            <person name="Grigoriev I.V."/>
            <person name="Hibbett D.S."/>
            <person name="Martin F."/>
            <person name="Nordberg H.P."/>
            <person name="Cantor M.N."/>
            <person name="Hua S.X."/>
        </authorList>
    </citation>
    <scope>NUCLEOTIDE SEQUENCE [LARGE SCALE GENOMIC DNA]</scope>
    <source>
        <strain evidence="4 5">MAFF 305830</strain>
    </source>
</reference>
<evidence type="ECO:0000313" key="4">
    <source>
        <dbReference type="EMBL" id="KIM21962.1"/>
    </source>
</evidence>
<organism evidence="4 5">
    <name type="scientific">Serendipita vermifera MAFF 305830</name>
    <dbReference type="NCBI Taxonomy" id="933852"/>
    <lineage>
        <taxon>Eukaryota</taxon>
        <taxon>Fungi</taxon>
        <taxon>Dikarya</taxon>
        <taxon>Basidiomycota</taxon>
        <taxon>Agaricomycotina</taxon>
        <taxon>Agaricomycetes</taxon>
        <taxon>Sebacinales</taxon>
        <taxon>Serendipitaceae</taxon>
        <taxon>Serendipita</taxon>
    </lineage>
</organism>
<dbReference type="PANTHER" id="PTHR13299">
    <property type="entry name" value="PEROXISOMAL MEMBRANE PROTEIN PEX16"/>
    <property type="match status" value="1"/>
</dbReference>
<dbReference type="AlphaFoldDB" id="A0A0C2WX74"/>
<comment type="similarity">
    <text evidence="1 2">Belongs to the peroxin-16 family.</text>
</comment>
<dbReference type="Proteomes" id="UP000054097">
    <property type="component" value="Unassembled WGS sequence"/>
</dbReference>
<evidence type="ECO:0000313" key="5">
    <source>
        <dbReference type="Proteomes" id="UP000054097"/>
    </source>
</evidence>
<dbReference type="Pfam" id="PF08610">
    <property type="entry name" value="Pex16"/>
    <property type="match status" value="1"/>
</dbReference>
<accession>A0A0C2WX74</accession>